<dbReference type="SUPFAM" id="SSF110942">
    <property type="entry name" value="HSP90 C-terminal domain"/>
    <property type="match status" value="1"/>
</dbReference>
<evidence type="ECO:0000256" key="9">
    <source>
        <dbReference type="PIRSR" id="PIRSR002583-1"/>
    </source>
</evidence>
<dbReference type="PROSITE" id="PS00298">
    <property type="entry name" value="HSP90"/>
    <property type="match status" value="1"/>
</dbReference>
<evidence type="ECO:0000256" key="2">
    <source>
        <dbReference type="ARBA" id="ARBA00008239"/>
    </source>
</evidence>
<feature type="region of interest" description="C" evidence="8">
    <location>
        <begin position="548"/>
        <end position="624"/>
    </location>
</feature>
<sequence length="624" mass="70429">MNRQTETREFQTEIRQLLDIVINSLYTDKEIFLRELISNAADASGKLRYLQLTGEQIAGPDLNLEIGIEVNDQAHTLTITDNGVGMTKDELIENLGTIAHSGSKQFIQHLLQNKQPDKNSEEGSDLNLIGQFGVGFYAAFMVADKVVLKTRSYQPDEPSWSWSSDGSGTYTLEETEEKQRGTSITLELKESAFEFGKAEKIKKIIKQYSSFVPYPILVDGEKVNTVEALWMKNKKEINPEEYAEFYKFLANAYDEPAYTLHFSSDAPLALHALLFVPGENFERYGISRMERGLNLFCKKVLIQEKSENIAPEWMRFVRGVIDSEELPLNISRETLQDSALIAKLNKVVTGRFLRFLEEQAQEDPETYKEFWGKFGMFIKEGAATDFTHQDGLVKLLRFESNLQEPGELISLADYVGKMKDDQKGIYYVSGPNRQTVEGSPYLEAFKGKEIEVLYCYEPIDDYIFDRLNEFEGKPVIAAEQDHSDLPSVDEGSETAGPDRLSEEEAAALSEWLKEALGNKVTEVRVSKRLSDSPAILLSSYSTHSMQRMMQMMNKEFAAPAPGILEVNTKHSIIKGLNELRKKNDSFAAVAADQILETAQIAAGLIVDPRGMVNRLYSILERAVQ</sequence>
<dbReference type="InterPro" id="IPR020568">
    <property type="entry name" value="Ribosomal_Su5_D2-typ_SF"/>
</dbReference>
<dbReference type="GO" id="GO:0005737">
    <property type="term" value="C:cytoplasm"/>
    <property type="evidence" value="ECO:0007669"/>
    <property type="project" value="UniProtKB-SubCell"/>
</dbReference>
<dbReference type="Gene3D" id="3.40.50.11260">
    <property type="match status" value="1"/>
</dbReference>
<keyword evidence="6 8" id="KW-0346">Stress response</keyword>
<feature type="binding site" evidence="9">
    <location>
        <position position="39"/>
    </location>
    <ligand>
        <name>ATP</name>
        <dbReference type="ChEBI" id="CHEBI:30616"/>
    </ligand>
</feature>
<feature type="region of interest" description="A; substrate-binding" evidence="8">
    <location>
        <begin position="1"/>
        <end position="332"/>
    </location>
</feature>
<reference evidence="11 12" key="1">
    <citation type="journal article" date="2011" name="Stand. Genomic Sci.">
        <title>Complete genome sequence of Syntrophobotulus glycolicus type strain (FlGlyR).</title>
        <authorList>
            <person name="Han C."/>
            <person name="Mwirichia R."/>
            <person name="Chertkov O."/>
            <person name="Held B."/>
            <person name="Lapidus A."/>
            <person name="Nolan M."/>
            <person name="Lucas S."/>
            <person name="Hammon N."/>
            <person name="Deshpande S."/>
            <person name="Cheng J.F."/>
            <person name="Tapia R."/>
            <person name="Goodwin L."/>
            <person name="Pitluck S."/>
            <person name="Huntemann M."/>
            <person name="Liolios K."/>
            <person name="Ivanova N."/>
            <person name="Pagani I."/>
            <person name="Mavromatis K."/>
            <person name="Ovchinikova G."/>
            <person name="Pati A."/>
            <person name="Chen A."/>
            <person name="Palaniappan K."/>
            <person name="Land M."/>
            <person name="Hauser L."/>
            <person name="Brambilla E.M."/>
            <person name="Rohde M."/>
            <person name="Spring S."/>
            <person name="Sikorski J."/>
            <person name="Goker M."/>
            <person name="Woyke T."/>
            <person name="Bristow J."/>
            <person name="Eisen J.A."/>
            <person name="Markowitz V."/>
            <person name="Hugenholtz P."/>
            <person name="Kyrpides N.C."/>
            <person name="Klenk H.P."/>
            <person name="Detter J.C."/>
        </authorList>
    </citation>
    <scope>NUCLEOTIDE SEQUENCE [LARGE SCALE GENOMIC DNA]</scope>
    <source>
        <strain evidence="12">DSM 8271 / FlGlyR</strain>
    </source>
</reference>
<evidence type="ECO:0000313" key="12">
    <source>
        <dbReference type="Proteomes" id="UP000007488"/>
    </source>
</evidence>
<dbReference type="HAMAP" id="MF_00505">
    <property type="entry name" value="HSP90"/>
    <property type="match status" value="1"/>
</dbReference>
<keyword evidence="7 8" id="KW-0143">Chaperone</keyword>
<feature type="binding site" evidence="9">
    <location>
        <position position="86"/>
    </location>
    <ligand>
        <name>ATP</name>
        <dbReference type="ChEBI" id="CHEBI:30616"/>
    </ligand>
</feature>
<dbReference type="HOGENOM" id="CLU_006684_3_1_9"/>
<feature type="binding site" evidence="9">
    <location>
        <position position="81"/>
    </location>
    <ligand>
        <name>ATP</name>
        <dbReference type="ChEBI" id="CHEBI:30616"/>
    </ligand>
</feature>
<dbReference type="OrthoDB" id="9802640at2"/>
<dbReference type="FunFam" id="3.30.230.80:FF:000004">
    <property type="entry name" value="Heat shock protein 75 kDa"/>
    <property type="match status" value="1"/>
</dbReference>
<comment type="function">
    <text evidence="8">Molecular chaperone. Has ATPase activity.</text>
</comment>
<feature type="compositionally biased region" description="Polar residues" evidence="10">
    <location>
        <begin position="160"/>
        <end position="172"/>
    </location>
</feature>
<organism evidence="11 12">
    <name type="scientific">Syntrophobotulus glycolicus (strain DSM 8271 / FlGlyR)</name>
    <dbReference type="NCBI Taxonomy" id="645991"/>
    <lineage>
        <taxon>Bacteria</taxon>
        <taxon>Bacillati</taxon>
        <taxon>Bacillota</taxon>
        <taxon>Clostridia</taxon>
        <taxon>Eubacteriales</taxon>
        <taxon>Desulfitobacteriaceae</taxon>
        <taxon>Syntrophobotulus</taxon>
    </lineage>
</organism>
<evidence type="ECO:0000256" key="8">
    <source>
        <dbReference type="HAMAP-Rule" id="MF_00505"/>
    </source>
</evidence>
<dbReference type="GO" id="GO:0016887">
    <property type="term" value="F:ATP hydrolysis activity"/>
    <property type="evidence" value="ECO:0007669"/>
    <property type="project" value="InterPro"/>
</dbReference>
<dbReference type="Pfam" id="PF00183">
    <property type="entry name" value="HSP90"/>
    <property type="match status" value="1"/>
</dbReference>
<accession>F0SYH4</accession>
<dbReference type="InterPro" id="IPR036890">
    <property type="entry name" value="HATPase_C_sf"/>
</dbReference>
<dbReference type="PRINTS" id="PR00775">
    <property type="entry name" value="HEATSHOCK90"/>
</dbReference>
<feature type="region of interest" description="Disordered" evidence="10">
    <location>
        <begin position="478"/>
        <end position="498"/>
    </location>
</feature>
<dbReference type="Gene3D" id="1.20.120.790">
    <property type="entry name" value="Heat shock protein 90, C-terminal domain"/>
    <property type="match status" value="1"/>
</dbReference>
<comment type="similarity">
    <text evidence="2 8">Belongs to the heat shock protein 90 family.</text>
</comment>
<dbReference type="InterPro" id="IPR037196">
    <property type="entry name" value="HSP90_C"/>
</dbReference>
<gene>
    <name evidence="8" type="primary">htpG</name>
    <name evidence="11" type="ordered locus">Sgly_2816</name>
</gene>
<comment type="caution">
    <text evidence="8">Lacks conserved residue(s) required for the propagation of feature annotation.</text>
</comment>
<dbReference type="NCBIfam" id="NF003555">
    <property type="entry name" value="PRK05218.1"/>
    <property type="match status" value="1"/>
</dbReference>
<comment type="subunit">
    <text evidence="8">Homodimer.</text>
</comment>
<keyword evidence="3 8" id="KW-0963">Cytoplasm</keyword>
<protein>
    <recommendedName>
        <fullName evidence="8">Chaperone protein HtpG</fullName>
    </recommendedName>
    <alternativeName>
        <fullName evidence="8">Heat shock protein HtpG</fullName>
    </alternativeName>
    <alternativeName>
        <fullName evidence="8">High temperature protein G</fullName>
    </alternativeName>
</protein>
<evidence type="ECO:0000313" key="11">
    <source>
        <dbReference type="EMBL" id="ADY57086.1"/>
    </source>
</evidence>
<dbReference type="GO" id="GO:0140662">
    <property type="term" value="F:ATP-dependent protein folding chaperone"/>
    <property type="evidence" value="ECO:0007669"/>
    <property type="project" value="InterPro"/>
</dbReference>
<dbReference type="AlphaFoldDB" id="F0SYH4"/>
<evidence type="ECO:0000256" key="1">
    <source>
        <dbReference type="ARBA" id="ARBA00004496"/>
    </source>
</evidence>
<feature type="binding site" evidence="9">
    <location>
        <position position="332"/>
    </location>
    <ligand>
        <name>ATP</name>
        <dbReference type="ChEBI" id="CHEBI:30616"/>
    </ligand>
</feature>
<dbReference type="GO" id="GO:0005524">
    <property type="term" value="F:ATP binding"/>
    <property type="evidence" value="ECO:0007669"/>
    <property type="project" value="UniProtKB-UniRule"/>
</dbReference>
<dbReference type="GO" id="GO:0051082">
    <property type="term" value="F:unfolded protein binding"/>
    <property type="evidence" value="ECO:0007669"/>
    <property type="project" value="UniProtKB-UniRule"/>
</dbReference>
<dbReference type="STRING" id="645991.Sgly_2816"/>
<evidence type="ECO:0000256" key="3">
    <source>
        <dbReference type="ARBA" id="ARBA00022490"/>
    </source>
</evidence>
<evidence type="ECO:0000256" key="7">
    <source>
        <dbReference type="ARBA" id="ARBA00023186"/>
    </source>
</evidence>
<dbReference type="Proteomes" id="UP000007488">
    <property type="component" value="Chromosome"/>
</dbReference>
<keyword evidence="12" id="KW-1185">Reference proteome</keyword>
<proteinExistence type="inferred from homology"/>
<feature type="binding site" evidence="9">
    <location>
        <position position="35"/>
    </location>
    <ligand>
        <name>ATP</name>
        <dbReference type="ChEBI" id="CHEBI:30616"/>
    </ligand>
</feature>
<evidence type="ECO:0000256" key="6">
    <source>
        <dbReference type="ARBA" id="ARBA00023016"/>
    </source>
</evidence>
<feature type="region of interest" description="Disordered" evidence="10">
    <location>
        <begin position="155"/>
        <end position="178"/>
    </location>
</feature>
<dbReference type="SUPFAM" id="SSF54211">
    <property type="entry name" value="Ribosomal protein S5 domain 2-like"/>
    <property type="match status" value="1"/>
</dbReference>
<dbReference type="InterPro" id="IPR020575">
    <property type="entry name" value="Hsp90_N"/>
</dbReference>
<keyword evidence="4 8" id="KW-0547">Nucleotide-binding</keyword>
<dbReference type="RefSeq" id="WP_013625906.1">
    <property type="nucleotide sequence ID" value="NC_015172.1"/>
</dbReference>
<reference evidence="12" key="2">
    <citation type="submission" date="2011-02" db="EMBL/GenBank/DDBJ databases">
        <title>The complete genome of Syntrophobotulus glycolicus DSM 8271.</title>
        <authorList>
            <person name="Lucas S."/>
            <person name="Copeland A."/>
            <person name="Lapidus A."/>
            <person name="Bruce D."/>
            <person name="Goodwin L."/>
            <person name="Pitluck S."/>
            <person name="Kyrpides N."/>
            <person name="Mavromatis K."/>
            <person name="Pagani I."/>
            <person name="Ivanova N."/>
            <person name="Mikhailova N."/>
            <person name="Chertkov O."/>
            <person name="Held B."/>
            <person name="Detter J.C."/>
            <person name="Tapia R."/>
            <person name="Han C."/>
            <person name="Land M."/>
            <person name="Hauser L."/>
            <person name="Markowitz V."/>
            <person name="Cheng J.-F."/>
            <person name="Hugenholtz P."/>
            <person name="Woyke T."/>
            <person name="Wu D."/>
            <person name="Spring S."/>
            <person name="Schroeder M."/>
            <person name="Brambilla E."/>
            <person name="Klenk H.-P."/>
            <person name="Eisen J.A."/>
        </authorList>
    </citation>
    <scope>NUCLEOTIDE SEQUENCE [LARGE SCALE GENOMIC DNA]</scope>
    <source>
        <strain evidence="12">DSM 8271 / FlGlyR</strain>
    </source>
</reference>
<dbReference type="Pfam" id="PF13589">
    <property type="entry name" value="HATPase_c_3"/>
    <property type="match status" value="1"/>
</dbReference>
<evidence type="ECO:0000256" key="10">
    <source>
        <dbReference type="SAM" id="MobiDB-lite"/>
    </source>
</evidence>
<feature type="binding site" evidence="9">
    <location>
        <position position="94"/>
    </location>
    <ligand>
        <name>ATP</name>
        <dbReference type="ChEBI" id="CHEBI:30616"/>
    </ligand>
</feature>
<evidence type="ECO:0000256" key="4">
    <source>
        <dbReference type="ARBA" id="ARBA00022741"/>
    </source>
</evidence>
<name>F0SYH4_SYNGF</name>
<dbReference type="FunFam" id="3.30.565.10:FF:000009">
    <property type="entry name" value="Molecular chaperone HtpG"/>
    <property type="match status" value="1"/>
</dbReference>
<feature type="binding site" evidence="9">
    <location>
        <begin position="101"/>
        <end position="102"/>
    </location>
    <ligand>
        <name>ATP</name>
        <dbReference type="ChEBI" id="CHEBI:30616"/>
    </ligand>
</feature>
<evidence type="ECO:0000256" key="5">
    <source>
        <dbReference type="ARBA" id="ARBA00022840"/>
    </source>
</evidence>
<feature type="binding site" evidence="9">
    <location>
        <begin position="131"/>
        <end position="136"/>
    </location>
    <ligand>
        <name>ATP</name>
        <dbReference type="ChEBI" id="CHEBI:30616"/>
    </ligand>
</feature>
<dbReference type="PANTHER" id="PTHR11528">
    <property type="entry name" value="HEAT SHOCK PROTEIN 90 FAMILY MEMBER"/>
    <property type="match status" value="1"/>
</dbReference>
<dbReference type="EMBL" id="CP002547">
    <property type="protein sequence ID" value="ADY57086.1"/>
    <property type="molecule type" value="Genomic_DNA"/>
</dbReference>
<dbReference type="CDD" id="cd16927">
    <property type="entry name" value="HATPase_Hsp90-like"/>
    <property type="match status" value="1"/>
</dbReference>
<dbReference type="PIRSF" id="PIRSF002583">
    <property type="entry name" value="Hsp90"/>
    <property type="match status" value="1"/>
</dbReference>
<dbReference type="eggNOG" id="COG0326">
    <property type="taxonomic scope" value="Bacteria"/>
</dbReference>
<dbReference type="InterPro" id="IPR001404">
    <property type="entry name" value="Hsp90_fam"/>
</dbReference>
<dbReference type="InterPro" id="IPR019805">
    <property type="entry name" value="Heat_shock_protein_90_CS"/>
</dbReference>
<dbReference type="Gene3D" id="3.30.230.80">
    <property type="match status" value="1"/>
</dbReference>
<comment type="subcellular location">
    <subcellularLocation>
        <location evidence="1 8">Cytoplasm</location>
    </subcellularLocation>
</comment>
<dbReference type="SUPFAM" id="SSF55874">
    <property type="entry name" value="ATPase domain of HSP90 chaperone/DNA topoisomerase II/histidine kinase"/>
    <property type="match status" value="1"/>
</dbReference>
<dbReference type="Gene3D" id="3.30.565.10">
    <property type="entry name" value="Histidine kinase-like ATPase, C-terminal domain"/>
    <property type="match status" value="1"/>
</dbReference>
<dbReference type="KEGG" id="sgy:Sgly_2816"/>
<feature type="binding site" evidence="9">
    <location>
        <position position="182"/>
    </location>
    <ligand>
        <name>ATP</name>
        <dbReference type="ChEBI" id="CHEBI:30616"/>
    </ligand>
</feature>
<keyword evidence="5 8" id="KW-0067">ATP-binding</keyword>